<feature type="signal peptide" evidence="2">
    <location>
        <begin position="1"/>
        <end position="28"/>
    </location>
</feature>
<feature type="transmembrane region" description="Helical" evidence="1">
    <location>
        <begin position="252"/>
        <end position="282"/>
    </location>
</feature>
<protein>
    <submittedName>
        <fullName evidence="3">Uncharacterized protein</fullName>
    </submittedName>
</protein>
<evidence type="ECO:0000313" key="3">
    <source>
        <dbReference type="EnsemblMetazoa" id="Aqu2.1.43255_001"/>
    </source>
</evidence>
<accession>A0A1X7VTT0</accession>
<proteinExistence type="predicted"/>
<dbReference type="EnsemblMetazoa" id="XM_019996496.1">
    <property type="protein sequence ID" value="XP_019852055.1"/>
    <property type="gene ID" value="LOC109581966"/>
</dbReference>
<organism evidence="3">
    <name type="scientific">Amphimedon queenslandica</name>
    <name type="common">Sponge</name>
    <dbReference type="NCBI Taxonomy" id="400682"/>
    <lineage>
        <taxon>Eukaryota</taxon>
        <taxon>Metazoa</taxon>
        <taxon>Porifera</taxon>
        <taxon>Demospongiae</taxon>
        <taxon>Heteroscleromorpha</taxon>
        <taxon>Haplosclerida</taxon>
        <taxon>Niphatidae</taxon>
        <taxon>Amphimedon</taxon>
    </lineage>
</organism>
<dbReference type="EnsemblMetazoa" id="Aqu2.1.43255_001">
    <property type="protein sequence ID" value="Aqu2.1.43255_001"/>
    <property type="gene ID" value="Aqu2.1.43255"/>
</dbReference>
<feature type="chain" id="PRO_5012191835" evidence="2">
    <location>
        <begin position="29"/>
        <end position="432"/>
    </location>
</feature>
<evidence type="ECO:0000256" key="2">
    <source>
        <dbReference type="SAM" id="SignalP"/>
    </source>
</evidence>
<keyword evidence="1" id="KW-1133">Transmembrane helix</keyword>
<reference evidence="3" key="2">
    <citation type="submission" date="2017-05" db="UniProtKB">
        <authorList>
            <consortium name="EnsemblMetazoa"/>
        </authorList>
    </citation>
    <scope>IDENTIFICATION</scope>
</reference>
<dbReference type="InParanoid" id="A0A1X7VTT0"/>
<keyword evidence="1" id="KW-0812">Transmembrane</keyword>
<keyword evidence="4" id="KW-1185">Reference proteome</keyword>
<name>A0A1X7VTT0_AMPQE</name>
<dbReference type="Proteomes" id="UP000007879">
    <property type="component" value="Unassembled WGS sequence"/>
</dbReference>
<sequence>MPSFIFFVMKEGVLLILILSCIIKCSNCCFRNFPKLSEVQSATNTIDTSSNDISRQYIFPELRMTCDTKIYHIVYKGDPFNSLSLHNPLIQLYRKSSSRYIPKHHIESYELRSVNEGDGSTTILTLRHSIELDDDDGVYTLGVFLPSGSSFHFERKPNATPAYYVETDQRYSTLSIQRMTRQESLLPLITMITDSGSLPTISSKSTSTSSYISMTRSSSLLTVTANQLSSTASTAVNTPMTTGSGQPEGSAWMYRVIIIPIVSVLIIGLVTGFIVVTCVLTYKLNKAKAINQLASRDTFKSSSNTFNSGFSVRYDKTKHQRQQQHNSMIINESYERTTASPHAYSILNVVKKDLESSNSTTCSDIDTEQHCQTNPSYVPSNPLPACSLVYEGRIPTCHQYEDPNLFLSPNNYECPQAMSSIEIPNYKEETII</sequence>
<keyword evidence="2" id="KW-0732">Signal</keyword>
<evidence type="ECO:0000256" key="1">
    <source>
        <dbReference type="SAM" id="Phobius"/>
    </source>
</evidence>
<dbReference type="AlphaFoldDB" id="A0A1X7VTT0"/>
<reference evidence="4" key="1">
    <citation type="journal article" date="2010" name="Nature">
        <title>The Amphimedon queenslandica genome and the evolution of animal complexity.</title>
        <authorList>
            <person name="Srivastava M."/>
            <person name="Simakov O."/>
            <person name="Chapman J."/>
            <person name="Fahey B."/>
            <person name="Gauthier M.E."/>
            <person name="Mitros T."/>
            <person name="Richards G.S."/>
            <person name="Conaco C."/>
            <person name="Dacre M."/>
            <person name="Hellsten U."/>
            <person name="Larroux C."/>
            <person name="Putnam N.H."/>
            <person name="Stanke M."/>
            <person name="Adamska M."/>
            <person name="Darling A."/>
            <person name="Degnan S.M."/>
            <person name="Oakley T.H."/>
            <person name="Plachetzki D.C."/>
            <person name="Zhai Y."/>
            <person name="Adamski M."/>
            <person name="Calcino A."/>
            <person name="Cummins S.F."/>
            <person name="Goodstein D.M."/>
            <person name="Harris C."/>
            <person name="Jackson D.J."/>
            <person name="Leys S.P."/>
            <person name="Shu S."/>
            <person name="Woodcroft B.J."/>
            <person name="Vervoort M."/>
            <person name="Kosik K.S."/>
            <person name="Manning G."/>
            <person name="Degnan B.M."/>
            <person name="Rokhsar D.S."/>
        </authorList>
    </citation>
    <scope>NUCLEOTIDE SEQUENCE [LARGE SCALE GENOMIC DNA]</scope>
</reference>
<evidence type="ECO:0000313" key="4">
    <source>
        <dbReference type="Proteomes" id="UP000007879"/>
    </source>
</evidence>
<gene>
    <name evidence="3" type="primary">109581966</name>
</gene>
<keyword evidence="1" id="KW-0472">Membrane</keyword>